<dbReference type="EMBL" id="JACHBQ010000002">
    <property type="protein sequence ID" value="MBB5643690.1"/>
    <property type="molecule type" value="Genomic_DNA"/>
</dbReference>
<keyword evidence="2" id="KW-1133">Transmembrane helix</keyword>
<evidence type="ECO:0000256" key="1">
    <source>
        <dbReference type="SAM" id="Coils"/>
    </source>
</evidence>
<gene>
    <name evidence="4" type="ORF">BJ997_004301</name>
    <name evidence="3" type="ORF">GY21_05570</name>
</gene>
<keyword evidence="2" id="KW-0812">Transmembrane</keyword>
<evidence type="ECO:0000313" key="6">
    <source>
        <dbReference type="Proteomes" id="UP000561726"/>
    </source>
</evidence>
<feature type="transmembrane region" description="Helical" evidence="2">
    <location>
        <begin position="6"/>
        <end position="32"/>
    </location>
</feature>
<name>A0A099JMA9_9MICO</name>
<keyword evidence="5" id="KW-1185">Reference proteome</keyword>
<accession>A0A099JMA9</accession>
<dbReference type="AlphaFoldDB" id="A0A099JMA9"/>
<dbReference type="EMBL" id="JPXF01000016">
    <property type="protein sequence ID" value="KGJ79265.1"/>
    <property type="molecule type" value="Genomic_DNA"/>
</dbReference>
<evidence type="ECO:0000256" key="2">
    <source>
        <dbReference type="SAM" id="Phobius"/>
    </source>
</evidence>
<feature type="coiled-coil region" evidence="1">
    <location>
        <begin position="193"/>
        <end position="220"/>
    </location>
</feature>
<keyword evidence="1" id="KW-0175">Coiled coil</keyword>
<sequence length="256" mass="28569">MSQELTYWIGVVLDFTKILVWPLIVLGLIFMFRKQIRRILNGLRKMTAAGVSIETDGLLEIESELRAGVGKEVEDTNSLVAKSETERPFQEAANAQLALPTQSAPVDIGSSIGRMVQNQYQSIVRGDDYRRSLDDLVQAAARWGHARALIGADTTGARIDWDGPTPTLLAPEPDRDRAARASVAQRRLLVLTDEDDAERLQNLERRVKELQREYSRTRADNSLAPYARKEELGAIDNDLRVAISNLRSAYPQSGLI</sequence>
<protein>
    <submittedName>
        <fullName evidence="3">Uncharacterized protein</fullName>
    </submittedName>
</protein>
<comment type="caution">
    <text evidence="3">The sequence shown here is derived from an EMBL/GenBank/DDBJ whole genome shotgun (WGS) entry which is preliminary data.</text>
</comment>
<dbReference type="Proteomes" id="UP000561726">
    <property type="component" value="Unassembled WGS sequence"/>
</dbReference>
<reference evidence="4 6" key="2">
    <citation type="submission" date="2020-08" db="EMBL/GenBank/DDBJ databases">
        <title>Sequencing the genomes of 1000 actinobacteria strains.</title>
        <authorList>
            <person name="Klenk H.-P."/>
        </authorList>
    </citation>
    <scope>NUCLEOTIDE SEQUENCE [LARGE SCALE GENOMIC DNA]</scope>
    <source>
        <strain evidence="4 6">DSM 21065</strain>
    </source>
</reference>
<evidence type="ECO:0000313" key="4">
    <source>
        <dbReference type="EMBL" id="MBB5643690.1"/>
    </source>
</evidence>
<dbReference type="OrthoDB" id="9819062at2"/>
<evidence type="ECO:0000313" key="5">
    <source>
        <dbReference type="Proteomes" id="UP000029864"/>
    </source>
</evidence>
<dbReference type="Proteomes" id="UP000029864">
    <property type="component" value="Unassembled WGS sequence"/>
</dbReference>
<keyword evidence="2" id="KW-0472">Membrane</keyword>
<reference evidence="3 5" key="1">
    <citation type="submission" date="2014-08" db="EMBL/GenBank/DDBJ databases">
        <authorList>
            <person name="Sisinthy S."/>
        </authorList>
    </citation>
    <scope>NUCLEOTIDE SEQUENCE [LARGE SCALE GENOMIC DNA]</scope>
    <source>
        <strain evidence="3 5">RuG17</strain>
    </source>
</reference>
<dbReference type="RefSeq" id="WP_035835698.1">
    <property type="nucleotide sequence ID" value="NZ_JACHBQ010000002.1"/>
</dbReference>
<evidence type="ECO:0000313" key="3">
    <source>
        <dbReference type="EMBL" id="KGJ79265.1"/>
    </source>
</evidence>
<proteinExistence type="predicted"/>
<organism evidence="3 5">
    <name type="scientific">Cryobacterium roopkundense</name>
    <dbReference type="NCBI Taxonomy" id="1001240"/>
    <lineage>
        <taxon>Bacteria</taxon>
        <taxon>Bacillati</taxon>
        <taxon>Actinomycetota</taxon>
        <taxon>Actinomycetes</taxon>
        <taxon>Micrococcales</taxon>
        <taxon>Microbacteriaceae</taxon>
        <taxon>Cryobacterium</taxon>
    </lineage>
</organism>